<proteinExistence type="inferred from homology"/>
<dbReference type="AlphaFoldDB" id="A0AAN6N0U7"/>
<dbReference type="InterPro" id="IPR011992">
    <property type="entry name" value="EF-hand-dom_pair"/>
</dbReference>
<dbReference type="GO" id="GO:0004497">
    <property type="term" value="F:monooxygenase activity"/>
    <property type="evidence" value="ECO:0007669"/>
    <property type="project" value="TreeGrafter"/>
</dbReference>
<dbReference type="PANTHER" id="PTHR31495:SF0">
    <property type="entry name" value="BINDING PROTEIN CALEOSIN, PUTATIVE (AFU_ORTHOLOGUE AFUA_5G13750)-RELATED"/>
    <property type="match status" value="1"/>
</dbReference>
<keyword evidence="3" id="KW-0472">Membrane</keyword>
<organism evidence="5 6">
    <name type="scientific">Diplogelasinospora grovesii</name>
    <dbReference type="NCBI Taxonomy" id="303347"/>
    <lineage>
        <taxon>Eukaryota</taxon>
        <taxon>Fungi</taxon>
        <taxon>Dikarya</taxon>
        <taxon>Ascomycota</taxon>
        <taxon>Pezizomycotina</taxon>
        <taxon>Sordariomycetes</taxon>
        <taxon>Sordariomycetidae</taxon>
        <taxon>Sordariales</taxon>
        <taxon>Diplogelasinosporaceae</taxon>
        <taxon>Diplogelasinospora</taxon>
    </lineage>
</organism>
<protein>
    <submittedName>
        <fullName evidence="5">Caleosin related protein-domain-containing protein</fullName>
    </submittedName>
</protein>
<dbReference type="Proteomes" id="UP001303473">
    <property type="component" value="Unassembled WGS sequence"/>
</dbReference>
<reference evidence="6" key="1">
    <citation type="journal article" date="2023" name="Mol. Phylogenet. Evol.">
        <title>Genome-scale phylogeny and comparative genomics of the fungal order Sordariales.</title>
        <authorList>
            <person name="Hensen N."/>
            <person name="Bonometti L."/>
            <person name="Westerberg I."/>
            <person name="Brannstrom I.O."/>
            <person name="Guillou S."/>
            <person name="Cros-Aarteil S."/>
            <person name="Calhoun S."/>
            <person name="Haridas S."/>
            <person name="Kuo A."/>
            <person name="Mondo S."/>
            <person name="Pangilinan J."/>
            <person name="Riley R."/>
            <person name="LaButti K."/>
            <person name="Andreopoulos B."/>
            <person name="Lipzen A."/>
            <person name="Chen C."/>
            <person name="Yan M."/>
            <person name="Daum C."/>
            <person name="Ng V."/>
            <person name="Clum A."/>
            <person name="Steindorff A."/>
            <person name="Ohm R.A."/>
            <person name="Martin F."/>
            <person name="Silar P."/>
            <person name="Natvig D.O."/>
            <person name="Lalanne C."/>
            <person name="Gautier V."/>
            <person name="Ament-Velasquez S.L."/>
            <person name="Kruys A."/>
            <person name="Hutchinson M.I."/>
            <person name="Powell A.J."/>
            <person name="Barry K."/>
            <person name="Miller A.N."/>
            <person name="Grigoriev I.V."/>
            <person name="Debuchy R."/>
            <person name="Gladieux P."/>
            <person name="Hiltunen Thoren M."/>
            <person name="Johannesson H."/>
        </authorList>
    </citation>
    <scope>NUCLEOTIDE SEQUENCE [LARGE SCALE GENOMIC DNA]</scope>
    <source>
        <strain evidence="6">CBS 340.73</strain>
    </source>
</reference>
<dbReference type="InterPro" id="IPR007736">
    <property type="entry name" value="Caleosin-related"/>
</dbReference>
<keyword evidence="3" id="KW-1133">Transmembrane helix</keyword>
<name>A0AAN6N0U7_9PEZI</name>
<feature type="transmembrane region" description="Helical" evidence="3">
    <location>
        <begin position="255"/>
        <end position="273"/>
    </location>
</feature>
<feature type="compositionally biased region" description="Polar residues" evidence="2">
    <location>
        <begin position="1"/>
        <end position="13"/>
    </location>
</feature>
<dbReference type="PROSITE" id="PS50222">
    <property type="entry name" value="EF_HAND_2"/>
    <property type="match status" value="1"/>
</dbReference>
<evidence type="ECO:0000313" key="5">
    <source>
        <dbReference type="EMBL" id="KAK3936521.1"/>
    </source>
</evidence>
<dbReference type="Pfam" id="PF05042">
    <property type="entry name" value="Caleosin"/>
    <property type="match status" value="1"/>
</dbReference>
<feature type="domain" description="EF-hand" evidence="4">
    <location>
        <begin position="151"/>
        <end position="186"/>
    </location>
</feature>
<feature type="transmembrane region" description="Helical" evidence="3">
    <location>
        <begin position="187"/>
        <end position="206"/>
    </location>
</feature>
<dbReference type="SUPFAM" id="SSF47473">
    <property type="entry name" value="EF-hand"/>
    <property type="match status" value="1"/>
</dbReference>
<comment type="similarity">
    <text evidence="1">Belongs to the caleosin family.</text>
</comment>
<sequence>MTPSSTLIQTSLPNHPKMAERPPYVPGPGDPLTEAGVARANIAPDREHPLGTTEEGWAERHKEQSVMQQHCEYFDPDHDGVIWPRDTYNGCRNFGWGIPLSLFATFIIHLNLSYPTVPGKIPDPFFRIWYANAYRLKHGSDSMTYDFEGRYRPQFFEEIFTRYDRDNKGGLTFRDVLRMWAGQRMAFDFYGWCATFLEWLGVYLLLWPEDGVMRKDDIRRVYDGSIFYKKAEDFKKKRKVETELSRAGQKPSMPLWRRALALVLVLFTSIWAVRRYMQG</sequence>
<evidence type="ECO:0000259" key="4">
    <source>
        <dbReference type="PROSITE" id="PS50222"/>
    </source>
</evidence>
<feature type="region of interest" description="Disordered" evidence="2">
    <location>
        <begin position="1"/>
        <end position="33"/>
    </location>
</feature>
<dbReference type="EMBL" id="MU853881">
    <property type="protein sequence ID" value="KAK3936521.1"/>
    <property type="molecule type" value="Genomic_DNA"/>
</dbReference>
<keyword evidence="6" id="KW-1185">Reference proteome</keyword>
<dbReference type="PANTHER" id="PTHR31495">
    <property type="entry name" value="PEROXYGENASE 3-RELATED"/>
    <property type="match status" value="1"/>
</dbReference>
<evidence type="ECO:0000256" key="2">
    <source>
        <dbReference type="SAM" id="MobiDB-lite"/>
    </source>
</evidence>
<dbReference type="InterPro" id="IPR002048">
    <property type="entry name" value="EF_hand_dom"/>
</dbReference>
<dbReference type="GO" id="GO:0005509">
    <property type="term" value="F:calcium ion binding"/>
    <property type="evidence" value="ECO:0007669"/>
    <property type="project" value="InterPro"/>
</dbReference>
<accession>A0AAN6N0U7</accession>
<evidence type="ECO:0000256" key="3">
    <source>
        <dbReference type="SAM" id="Phobius"/>
    </source>
</evidence>
<gene>
    <name evidence="5" type="ORF">QBC46DRAFT_269485</name>
</gene>
<evidence type="ECO:0000313" key="6">
    <source>
        <dbReference type="Proteomes" id="UP001303473"/>
    </source>
</evidence>
<comment type="caution">
    <text evidence="5">The sequence shown here is derived from an EMBL/GenBank/DDBJ whole genome shotgun (WGS) entry which is preliminary data.</text>
</comment>
<keyword evidence="3" id="KW-0812">Transmembrane</keyword>
<evidence type="ECO:0000256" key="1">
    <source>
        <dbReference type="ARBA" id="ARBA00006765"/>
    </source>
</evidence>